<protein>
    <recommendedName>
        <fullName evidence="8">Type II secretion system protein GspF domain-containing protein</fullName>
    </recommendedName>
</protein>
<proteinExistence type="inferred from homology"/>
<sequence length="122" mass="13347">VRQLLRDQQLLPITVTEVAEKEASRQFNISFRRGLSPGDLALITRQIATLVQSSMPLEQALLAVGEQNEIPRVKSIVLGVRARVMEGYTFADGLASFPKAFPELYRATVAAGEQSGHLDAVL</sequence>
<dbReference type="GO" id="GO:0015628">
    <property type="term" value="P:protein secretion by the type II secretion system"/>
    <property type="evidence" value="ECO:0007669"/>
    <property type="project" value="TreeGrafter"/>
</dbReference>
<name>A0A382PGC4_9ZZZZ</name>
<evidence type="ECO:0000256" key="7">
    <source>
        <dbReference type="ARBA" id="ARBA00023136"/>
    </source>
</evidence>
<dbReference type="Gene3D" id="1.20.81.30">
    <property type="entry name" value="Type II secretion system (T2SS), domain F"/>
    <property type="match status" value="1"/>
</dbReference>
<dbReference type="EMBL" id="UINC01106779">
    <property type="protein sequence ID" value="SVC71675.1"/>
    <property type="molecule type" value="Genomic_DNA"/>
</dbReference>
<evidence type="ECO:0000256" key="5">
    <source>
        <dbReference type="ARBA" id="ARBA00022692"/>
    </source>
</evidence>
<accession>A0A382PGC4</accession>
<keyword evidence="6" id="KW-1133">Transmembrane helix</keyword>
<keyword evidence="7" id="KW-0472">Membrane</keyword>
<comment type="subcellular location">
    <subcellularLocation>
        <location evidence="1">Cell inner membrane</location>
        <topology evidence="1">Multi-pass membrane protein</topology>
    </subcellularLocation>
</comment>
<evidence type="ECO:0000256" key="2">
    <source>
        <dbReference type="ARBA" id="ARBA00005745"/>
    </source>
</evidence>
<feature type="non-terminal residue" evidence="9">
    <location>
        <position position="122"/>
    </location>
</feature>
<feature type="domain" description="Type II secretion system protein GspF" evidence="8">
    <location>
        <begin position="44"/>
        <end position="122"/>
    </location>
</feature>
<dbReference type="GO" id="GO:0005886">
    <property type="term" value="C:plasma membrane"/>
    <property type="evidence" value="ECO:0007669"/>
    <property type="project" value="UniProtKB-SubCell"/>
</dbReference>
<dbReference type="PANTHER" id="PTHR30012:SF0">
    <property type="entry name" value="TYPE II SECRETION SYSTEM PROTEIN F-RELATED"/>
    <property type="match status" value="1"/>
</dbReference>
<comment type="similarity">
    <text evidence="2">Belongs to the GSP F family.</text>
</comment>
<evidence type="ECO:0000256" key="3">
    <source>
        <dbReference type="ARBA" id="ARBA00022475"/>
    </source>
</evidence>
<keyword evidence="5" id="KW-0812">Transmembrane</keyword>
<dbReference type="InterPro" id="IPR003004">
    <property type="entry name" value="GspF/PilC"/>
</dbReference>
<dbReference type="InterPro" id="IPR018076">
    <property type="entry name" value="T2SS_GspF_dom"/>
</dbReference>
<keyword evidence="3" id="KW-1003">Cell membrane</keyword>
<evidence type="ECO:0000256" key="4">
    <source>
        <dbReference type="ARBA" id="ARBA00022519"/>
    </source>
</evidence>
<evidence type="ECO:0000256" key="6">
    <source>
        <dbReference type="ARBA" id="ARBA00022989"/>
    </source>
</evidence>
<dbReference type="Pfam" id="PF00482">
    <property type="entry name" value="T2SSF"/>
    <property type="match status" value="1"/>
</dbReference>
<evidence type="ECO:0000313" key="9">
    <source>
        <dbReference type="EMBL" id="SVC71675.1"/>
    </source>
</evidence>
<organism evidence="9">
    <name type="scientific">marine metagenome</name>
    <dbReference type="NCBI Taxonomy" id="408172"/>
    <lineage>
        <taxon>unclassified sequences</taxon>
        <taxon>metagenomes</taxon>
        <taxon>ecological metagenomes</taxon>
    </lineage>
</organism>
<keyword evidence="4" id="KW-0997">Cell inner membrane</keyword>
<evidence type="ECO:0000256" key="1">
    <source>
        <dbReference type="ARBA" id="ARBA00004429"/>
    </source>
</evidence>
<dbReference type="InterPro" id="IPR042094">
    <property type="entry name" value="T2SS_GspF_sf"/>
</dbReference>
<dbReference type="FunFam" id="1.20.81.30:FF:000001">
    <property type="entry name" value="Type II secretion system protein F"/>
    <property type="match status" value="1"/>
</dbReference>
<dbReference type="AlphaFoldDB" id="A0A382PGC4"/>
<evidence type="ECO:0000259" key="8">
    <source>
        <dbReference type="Pfam" id="PF00482"/>
    </source>
</evidence>
<dbReference type="PANTHER" id="PTHR30012">
    <property type="entry name" value="GENERAL SECRETION PATHWAY PROTEIN"/>
    <property type="match status" value="1"/>
</dbReference>
<feature type="non-terminal residue" evidence="9">
    <location>
        <position position="1"/>
    </location>
</feature>
<gene>
    <name evidence="9" type="ORF">METZ01_LOCUS324529</name>
</gene>
<reference evidence="9" key="1">
    <citation type="submission" date="2018-05" db="EMBL/GenBank/DDBJ databases">
        <authorList>
            <person name="Lanie J.A."/>
            <person name="Ng W.-L."/>
            <person name="Kazmierczak K.M."/>
            <person name="Andrzejewski T.M."/>
            <person name="Davidsen T.M."/>
            <person name="Wayne K.J."/>
            <person name="Tettelin H."/>
            <person name="Glass J.I."/>
            <person name="Rusch D."/>
            <person name="Podicherti R."/>
            <person name="Tsui H.-C.T."/>
            <person name="Winkler M.E."/>
        </authorList>
    </citation>
    <scope>NUCLEOTIDE SEQUENCE</scope>
</reference>